<evidence type="ECO:0000313" key="2">
    <source>
        <dbReference type="Proteomes" id="UP000266552"/>
    </source>
</evidence>
<evidence type="ECO:0008006" key="3">
    <source>
        <dbReference type="Google" id="ProtNLM"/>
    </source>
</evidence>
<protein>
    <recommendedName>
        <fullName evidence="3">Tail fiber protein</fullName>
    </recommendedName>
</protein>
<dbReference type="AlphaFoldDB" id="A0A385TFC0"/>
<keyword evidence="2" id="KW-1185">Reference proteome</keyword>
<dbReference type="RefSeq" id="WP_119846511.1">
    <property type="nucleotide sequence ID" value="NZ_CP032412.1"/>
</dbReference>
<dbReference type="Proteomes" id="UP000266552">
    <property type="component" value="Chromosome"/>
</dbReference>
<name>A0A385TFC0_PAELA</name>
<reference evidence="1 2" key="1">
    <citation type="submission" date="2018-09" db="EMBL/GenBank/DDBJ databases">
        <title>Genome Sequence of Paenibacillus lautus Strain E7593-69, Azo Dye-Degrading Bacteria, Isolated from Commercial Tattoo Inks.</title>
        <authorList>
            <person name="Nho S.W."/>
            <person name="Kim S.-J."/>
            <person name="Kweon O."/>
            <person name="Cerniglia C.E."/>
        </authorList>
    </citation>
    <scope>NUCLEOTIDE SEQUENCE [LARGE SCALE GENOMIC DNA]</scope>
    <source>
        <strain evidence="1 2">E7593-69</strain>
    </source>
</reference>
<organism evidence="1 2">
    <name type="scientific">Paenibacillus lautus</name>
    <name type="common">Bacillus lautus</name>
    <dbReference type="NCBI Taxonomy" id="1401"/>
    <lineage>
        <taxon>Bacteria</taxon>
        <taxon>Bacillati</taxon>
        <taxon>Bacillota</taxon>
        <taxon>Bacilli</taxon>
        <taxon>Bacillales</taxon>
        <taxon>Paenibacillaceae</taxon>
        <taxon>Paenibacillus</taxon>
    </lineage>
</organism>
<proteinExistence type="predicted"/>
<evidence type="ECO:0000313" key="1">
    <source>
        <dbReference type="EMBL" id="AYB42349.1"/>
    </source>
</evidence>
<dbReference type="KEGG" id="plw:D5F53_03225"/>
<dbReference type="EMBL" id="CP032412">
    <property type="protein sequence ID" value="AYB42349.1"/>
    <property type="molecule type" value="Genomic_DNA"/>
</dbReference>
<sequence length="869" mass="95045">MTNPVTPNIGLNKIDRTSPSTTYFDLEKYIDQNADAVDRFAGETSESINALEKRLDTEERREVVLQPGLQIVNAERSAPFKLSGIKGRTLVNLLGRVGNCEDVSPWSDSGSTHALDNVNKTTGNNGFKITITASSGNTGNIFRRINNIDKTKHYVLLADLKNGNATRIVLQKQNVGIGGSAPFMEVTDNTKFSTVAVKIQPAYFSSDDTIAVLVYGALGQYGYADAIRLYEISEAEYAALDDMTPEQVAAKYPYVDSVQPVRNPYAIRYGENLLPPFYEAFFAGSLAGSPYIVSPYEGIVNASGVNVGFQYWIPCVPNTEYTFAVENDGVIALQDMDKDKVLINNNGGFLNAQRASIITANNAAYLHILMSSGPKGAGTYTFKNPMLMIGTESKRFKPKEASMLALQTDLYADPVSGANADEVFEKDGQYFRLAKWGKATLTDKFNYVGIGGKGAGWKQTFFDLPSNTSGPYSETVIKYDGKKLQSNQITSSPDISAIDSGNAKRCYISIANTDSGWGDNYSPTADEIKAYFMGWMMYDGSGSNATPDNPVNNFYNGTGVKAWAYRADGVTRSWLGWTDKLPTTQAPNWTPYQLLYRLAKESIEPIVSEGMLTLNEGDNQIEVGTGIVVRERAVFAAETPTSGYSYNAAVPGAGQAKYKVKDFLGVYESGRPISGYTKVLRTTHNGAAINVPRDLFNTSAAYSVSYLMLDTSPNVPFTGSYAAYEKAMLQELTDSVRQNATAVSVLMNKKVDKDQPGWISPTIMNSWTKQDDFGYVRLSNGIILFRGSLKDGILSSTDSAPIMLLPDGYRPKEVLYFPIGGRNGYSVLTGYGTLRLLITPEGLVTLRGQNDMNMATIAWFNNVSFLAEQ</sequence>
<accession>A0A385TFC0</accession>
<gene>
    <name evidence="1" type="ORF">D5F53_03225</name>
</gene>